<dbReference type="EMBL" id="CM026421">
    <property type="protein sequence ID" value="KAG0591302.1"/>
    <property type="molecule type" value="Genomic_DNA"/>
</dbReference>
<accession>A0A8T0J7U4</accession>
<organism evidence="1 2">
    <name type="scientific">Ceratodon purpureus</name>
    <name type="common">Fire moss</name>
    <name type="synonym">Dicranum purpureum</name>
    <dbReference type="NCBI Taxonomy" id="3225"/>
    <lineage>
        <taxon>Eukaryota</taxon>
        <taxon>Viridiplantae</taxon>
        <taxon>Streptophyta</taxon>
        <taxon>Embryophyta</taxon>
        <taxon>Bryophyta</taxon>
        <taxon>Bryophytina</taxon>
        <taxon>Bryopsida</taxon>
        <taxon>Dicranidae</taxon>
        <taxon>Pseudoditrichales</taxon>
        <taxon>Ditrichaceae</taxon>
        <taxon>Ceratodon</taxon>
    </lineage>
</organism>
<protein>
    <submittedName>
        <fullName evidence="1">Uncharacterized protein</fullName>
    </submittedName>
</protein>
<name>A0A8T0J7U4_CERPU</name>
<dbReference type="AlphaFoldDB" id="A0A8T0J7U4"/>
<keyword evidence="2" id="KW-1185">Reference proteome</keyword>
<dbReference type="Proteomes" id="UP000822688">
    <property type="component" value="Chromosome 1"/>
</dbReference>
<proteinExistence type="predicted"/>
<evidence type="ECO:0000313" key="1">
    <source>
        <dbReference type="EMBL" id="KAG0591302.1"/>
    </source>
</evidence>
<reference evidence="1" key="1">
    <citation type="submission" date="2020-06" db="EMBL/GenBank/DDBJ databases">
        <title>WGS assembly of Ceratodon purpureus strain R40.</title>
        <authorList>
            <person name="Carey S.B."/>
            <person name="Jenkins J."/>
            <person name="Shu S."/>
            <person name="Lovell J.T."/>
            <person name="Sreedasyam A."/>
            <person name="Maumus F."/>
            <person name="Tiley G.P."/>
            <person name="Fernandez-Pozo N."/>
            <person name="Barry K."/>
            <person name="Chen C."/>
            <person name="Wang M."/>
            <person name="Lipzen A."/>
            <person name="Daum C."/>
            <person name="Saski C.A."/>
            <person name="Payton A.C."/>
            <person name="Mcbreen J.C."/>
            <person name="Conrad R.E."/>
            <person name="Kollar L.M."/>
            <person name="Olsson S."/>
            <person name="Huttunen S."/>
            <person name="Landis J.B."/>
            <person name="Wickett N.J."/>
            <person name="Johnson M.G."/>
            <person name="Rensing S.A."/>
            <person name="Grimwood J."/>
            <person name="Schmutz J."/>
            <person name="Mcdaniel S.F."/>
        </authorList>
    </citation>
    <scope>NUCLEOTIDE SEQUENCE</scope>
    <source>
        <strain evidence="1">R40</strain>
    </source>
</reference>
<sequence>MSKQEFELHPLTVKLHKTRVYPYKDPSKPRAADFYDSEVNINWADCDRPQPDESETFAKNPQWIKDHDRRDYRNRRIEQILKYVCVRNKDEPFDLYIERAYCDAHVALKAHGKGHYGNDYPTLLDRWVFRFVKGFKLLSRLKGTKWDPYDEQMLTKLVREECEILSKQNEVFVDPYEKCRKVKRAWEPVEPDNYPPSAANKPKIVFDD</sequence>
<gene>
    <name evidence="1" type="ORF">KC19_1G164800</name>
</gene>
<comment type="caution">
    <text evidence="1">The sequence shown here is derived from an EMBL/GenBank/DDBJ whole genome shotgun (WGS) entry which is preliminary data.</text>
</comment>
<evidence type="ECO:0000313" key="2">
    <source>
        <dbReference type="Proteomes" id="UP000822688"/>
    </source>
</evidence>